<dbReference type="Pfam" id="PF13561">
    <property type="entry name" value="adh_short_C2"/>
    <property type="match status" value="1"/>
</dbReference>
<evidence type="ECO:0000256" key="2">
    <source>
        <dbReference type="ARBA" id="ARBA00023002"/>
    </source>
</evidence>
<dbReference type="PANTHER" id="PTHR24321:SF8">
    <property type="entry name" value="ESTRADIOL 17-BETA-DEHYDROGENASE 8-RELATED"/>
    <property type="match status" value="1"/>
</dbReference>
<dbReference type="InterPro" id="IPR002347">
    <property type="entry name" value="SDR_fam"/>
</dbReference>
<dbReference type="InterPro" id="IPR057326">
    <property type="entry name" value="KR_dom"/>
</dbReference>
<evidence type="ECO:0000313" key="6">
    <source>
        <dbReference type="Proteomes" id="UP000666915"/>
    </source>
</evidence>
<evidence type="ECO:0000313" key="5">
    <source>
        <dbReference type="EMBL" id="MBO2441008.1"/>
    </source>
</evidence>
<proteinExistence type="inferred from homology"/>
<name>A0ABS3R5Q5_9ACTN</name>
<dbReference type="CDD" id="cd05233">
    <property type="entry name" value="SDR_c"/>
    <property type="match status" value="1"/>
</dbReference>
<evidence type="ECO:0000256" key="3">
    <source>
        <dbReference type="ARBA" id="ARBA00023027"/>
    </source>
</evidence>
<dbReference type="SMART" id="SM00822">
    <property type="entry name" value="PKS_KR"/>
    <property type="match status" value="1"/>
</dbReference>
<dbReference type="PROSITE" id="PS00061">
    <property type="entry name" value="ADH_SHORT"/>
    <property type="match status" value="1"/>
</dbReference>
<dbReference type="PRINTS" id="PR00081">
    <property type="entry name" value="GDHRDH"/>
</dbReference>
<evidence type="ECO:0000256" key="1">
    <source>
        <dbReference type="ARBA" id="ARBA00006484"/>
    </source>
</evidence>
<reference evidence="5 6" key="1">
    <citation type="submission" date="2021-03" db="EMBL/GenBank/DDBJ databases">
        <authorList>
            <person name="Kanchanasin P."/>
            <person name="Saeng-In P."/>
            <person name="Phongsopitanun W."/>
            <person name="Yuki M."/>
            <person name="Kudo T."/>
            <person name="Ohkuma M."/>
            <person name="Tanasupawat S."/>
        </authorList>
    </citation>
    <scope>NUCLEOTIDE SEQUENCE [LARGE SCALE GENOMIC DNA]</scope>
    <source>
        <strain evidence="5 6">L46</strain>
    </source>
</reference>
<organism evidence="5 6">
    <name type="scientific">Actinomadura nitritigenes</name>
    <dbReference type="NCBI Taxonomy" id="134602"/>
    <lineage>
        <taxon>Bacteria</taxon>
        <taxon>Bacillati</taxon>
        <taxon>Actinomycetota</taxon>
        <taxon>Actinomycetes</taxon>
        <taxon>Streptosporangiales</taxon>
        <taxon>Thermomonosporaceae</taxon>
        <taxon>Actinomadura</taxon>
    </lineage>
</organism>
<dbReference type="Gene3D" id="3.40.50.720">
    <property type="entry name" value="NAD(P)-binding Rossmann-like Domain"/>
    <property type="match status" value="1"/>
</dbReference>
<comment type="similarity">
    <text evidence="1">Belongs to the short-chain dehydrogenases/reductases (SDR) family.</text>
</comment>
<dbReference type="RefSeq" id="WP_208269379.1">
    <property type="nucleotide sequence ID" value="NZ_BAAAGM010000013.1"/>
</dbReference>
<keyword evidence="2" id="KW-0560">Oxidoreductase</keyword>
<keyword evidence="3" id="KW-0520">NAD</keyword>
<dbReference type="SUPFAM" id="SSF51735">
    <property type="entry name" value="NAD(P)-binding Rossmann-fold domains"/>
    <property type="match status" value="1"/>
</dbReference>
<dbReference type="Proteomes" id="UP000666915">
    <property type="component" value="Unassembled WGS sequence"/>
</dbReference>
<dbReference type="PANTHER" id="PTHR24321">
    <property type="entry name" value="DEHYDROGENASES, SHORT CHAIN"/>
    <property type="match status" value="1"/>
</dbReference>
<protein>
    <submittedName>
        <fullName evidence="5">SDR family oxidoreductase</fullName>
    </submittedName>
</protein>
<sequence>MRAGGGEFAGKVAVVTGGSLGIGQAVVRRLAEDGAAVVFCGIDEDGVRAAEAELRGGGLDVTGVVADVTDAARMQGLVRRAVDAHGGLDTVVTCAGIQRYGTVEDTAEELWDEVLDVNLKGVFLVCKAAVPELRRRGGGTIVTVSSVQAFASQDRVAAYTASKAAINGLTRAMALDHAADGIRANVVCPGSVDTPMLRWAADLFRGGTSQDDQVAEWGRAHPLGRVARAEEVAEVVAFLAGPRSSFITGAEHRVDGGLLARNPAALPEV</sequence>
<dbReference type="PRINTS" id="PR00080">
    <property type="entry name" value="SDRFAMILY"/>
</dbReference>
<dbReference type="InterPro" id="IPR020904">
    <property type="entry name" value="Sc_DH/Rdtase_CS"/>
</dbReference>
<comment type="caution">
    <text evidence="5">The sequence shown here is derived from an EMBL/GenBank/DDBJ whole genome shotgun (WGS) entry which is preliminary data.</text>
</comment>
<accession>A0ABS3R5Q5</accession>
<evidence type="ECO:0000259" key="4">
    <source>
        <dbReference type="SMART" id="SM00822"/>
    </source>
</evidence>
<keyword evidence="6" id="KW-1185">Reference proteome</keyword>
<dbReference type="EMBL" id="JAGEOK010000017">
    <property type="protein sequence ID" value="MBO2441008.1"/>
    <property type="molecule type" value="Genomic_DNA"/>
</dbReference>
<dbReference type="InterPro" id="IPR036291">
    <property type="entry name" value="NAD(P)-bd_dom_sf"/>
</dbReference>
<gene>
    <name evidence="5" type="ORF">J4557_26135</name>
</gene>
<feature type="domain" description="Ketoreductase" evidence="4">
    <location>
        <begin position="11"/>
        <end position="185"/>
    </location>
</feature>